<name>A0AAV4C2Q3_9GAST</name>
<proteinExistence type="predicted"/>
<dbReference type="Proteomes" id="UP000735302">
    <property type="component" value="Unassembled WGS sequence"/>
</dbReference>
<evidence type="ECO:0000313" key="2">
    <source>
        <dbReference type="Proteomes" id="UP000735302"/>
    </source>
</evidence>
<protein>
    <recommendedName>
        <fullName evidence="3">THAP-type domain-containing protein</fullName>
    </recommendedName>
</protein>
<reference evidence="1 2" key="1">
    <citation type="journal article" date="2021" name="Elife">
        <title>Chloroplast acquisition without the gene transfer in kleptoplastic sea slugs, Plakobranchus ocellatus.</title>
        <authorList>
            <person name="Maeda T."/>
            <person name="Takahashi S."/>
            <person name="Yoshida T."/>
            <person name="Shimamura S."/>
            <person name="Takaki Y."/>
            <person name="Nagai Y."/>
            <person name="Toyoda A."/>
            <person name="Suzuki Y."/>
            <person name="Arimoto A."/>
            <person name="Ishii H."/>
            <person name="Satoh N."/>
            <person name="Nishiyama T."/>
            <person name="Hasebe M."/>
            <person name="Maruyama T."/>
            <person name="Minagawa J."/>
            <person name="Obokata J."/>
            <person name="Shigenobu S."/>
        </authorList>
    </citation>
    <scope>NUCLEOTIDE SEQUENCE [LARGE SCALE GENOMIC DNA]</scope>
</reference>
<organism evidence="1 2">
    <name type="scientific">Plakobranchus ocellatus</name>
    <dbReference type="NCBI Taxonomy" id="259542"/>
    <lineage>
        <taxon>Eukaryota</taxon>
        <taxon>Metazoa</taxon>
        <taxon>Spiralia</taxon>
        <taxon>Lophotrochozoa</taxon>
        <taxon>Mollusca</taxon>
        <taxon>Gastropoda</taxon>
        <taxon>Heterobranchia</taxon>
        <taxon>Euthyneura</taxon>
        <taxon>Panpulmonata</taxon>
        <taxon>Sacoglossa</taxon>
        <taxon>Placobranchoidea</taxon>
        <taxon>Plakobranchidae</taxon>
        <taxon>Plakobranchus</taxon>
    </lineage>
</organism>
<keyword evidence="2" id="KW-1185">Reference proteome</keyword>
<dbReference type="AlphaFoldDB" id="A0AAV4C2Q3"/>
<accession>A0AAV4C2Q3</accession>
<comment type="caution">
    <text evidence="1">The sequence shown here is derived from an EMBL/GenBank/DDBJ whole genome shotgun (WGS) entry which is preliminary data.</text>
</comment>
<gene>
    <name evidence="1" type="ORF">PoB_005217100</name>
</gene>
<evidence type="ECO:0000313" key="1">
    <source>
        <dbReference type="EMBL" id="GFO25666.1"/>
    </source>
</evidence>
<evidence type="ECO:0008006" key="3">
    <source>
        <dbReference type="Google" id="ProtNLM"/>
    </source>
</evidence>
<dbReference type="EMBL" id="BLXT01005763">
    <property type="protein sequence ID" value="GFO25666.1"/>
    <property type="molecule type" value="Genomic_DNA"/>
</dbReference>
<sequence length="110" mass="12698">MERNKNTHCKWCSAYGCSNSKNKRPELSFLRFPSDPNIGISKQEEDTLDKISCSYNFQHSKTPSSIVKLKATPKTKSSNCSCYIYACDQQTKELFDNMSFNIYCLQRRCS</sequence>